<protein>
    <recommendedName>
        <fullName evidence="3">Homeodomain-like domain-containing protein</fullName>
    </recommendedName>
</protein>
<dbReference type="Proteomes" id="UP000242432">
    <property type="component" value="Unassembled WGS sequence"/>
</dbReference>
<evidence type="ECO:0000313" key="1">
    <source>
        <dbReference type="EMBL" id="SKA70611.1"/>
    </source>
</evidence>
<gene>
    <name evidence="1" type="ORF">SAMN02745213_02345</name>
</gene>
<dbReference type="RefSeq" id="WP_078929604.1">
    <property type="nucleotide sequence ID" value="NZ_FUXX01000075.1"/>
</dbReference>
<name>A0A1T4W1K6_9GAMM</name>
<dbReference type="STRING" id="83771.SAMN02910357_02510"/>
<keyword evidence="2" id="KW-1185">Reference proteome</keyword>
<accession>A0A1T4W1K6</accession>
<sequence>MSSIPLQLSKEVETKIINELTNTRSSSYQVAFRYKLRPQTINRIGIQYIGKNNFEKREQLINSELDSQIRSLSAQGYTGAEIAKELGLYSSTCYKIIAGKISLVEHSSAQDDSVEIVSLDDDHTESQLKQVPMNSAKALPAVDESKIIRPEIPAEDSKSQISDHSASKAPVLNERKVLNQLSNTVRLYFNGIRINYNTELSIEKSVAELLKNMQR</sequence>
<organism evidence="1 2">
    <name type="scientific">Succinivibrio dextrinosolvens DSM 3072</name>
    <dbReference type="NCBI Taxonomy" id="1123324"/>
    <lineage>
        <taxon>Bacteria</taxon>
        <taxon>Pseudomonadati</taxon>
        <taxon>Pseudomonadota</taxon>
        <taxon>Gammaproteobacteria</taxon>
        <taxon>Aeromonadales</taxon>
        <taxon>Succinivibrionaceae</taxon>
        <taxon>Succinivibrio</taxon>
    </lineage>
</organism>
<dbReference type="AlphaFoldDB" id="A0A1T4W1K6"/>
<reference evidence="2" key="1">
    <citation type="submission" date="2017-02" db="EMBL/GenBank/DDBJ databases">
        <authorList>
            <person name="Varghese N."/>
            <person name="Submissions S."/>
        </authorList>
    </citation>
    <scope>NUCLEOTIDE SEQUENCE [LARGE SCALE GENOMIC DNA]</scope>
    <source>
        <strain evidence="2">DSM 3072</strain>
    </source>
</reference>
<evidence type="ECO:0008006" key="3">
    <source>
        <dbReference type="Google" id="ProtNLM"/>
    </source>
</evidence>
<proteinExistence type="predicted"/>
<dbReference type="EMBL" id="FUXX01000075">
    <property type="protein sequence ID" value="SKA70611.1"/>
    <property type="molecule type" value="Genomic_DNA"/>
</dbReference>
<evidence type="ECO:0000313" key="2">
    <source>
        <dbReference type="Proteomes" id="UP000242432"/>
    </source>
</evidence>